<name>A0ABU3TR55_9BACT</name>
<dbReference type="Pfam" id="PF20582">
    <property type="entry name" value="UPF0758_N"/>
    <property type="match status" value="1"/>
</dbReference>
<evidence type="ECO:0000313" key="9">
    <source>
        <dbReference type="Proteomes" id="UP001249959"/>
    </source>
</evidence>
<organism evidence="8 9">
    <name type="scientific">Aquirufa regiilacus</name>
    <dbReference type="NCBI Taxonomy" id="3024868"/>
    <lineage>
        <taxon>Bacteria</taxon>
        <taxon>Pseudomonadati</taxon>
        <taxon>Bacteroidota</taxon>
        <taxon>Cytophagia</taxon>
        <taxon>Cytophagales</taxon>
        <taxon>Flectobacillaceae</taxon>
        <taxon>Aquirufa</taxon>
    </lineage>
</organism>
<evidence type="ECO:0000256" key="5">
    <source>
        <dbReference type="ARBA" id="ARBA00023049"/>
    </source>
</evidence>
<dbReference type="PANTHER" id="PTHR30471:SF3">
    <property type="entry name" value="UPF0758 PROTEIN YEES-RELATED"/>
    <property type="match status" value="1"/>
</dbReference>
<dbReference type="Pfam" id="PF04002">
    <property type="entry name" value="RadC"/>
    <property type="match status" value="1"/>
</dbReference>
<dbReference type="Gene3D" id="3.40.140.10">
    <property type="entry name" value="Cytidine Deaminase, domain 2"/>
    <property type="match status" value="1"/>
</dbReference>
<dbReference type="EMBL" id="JAVNWW010000001">
    <property type="protein sequence ID" value="MDU0808337.1"/>
    <property type="molecule type" value="Genomic_DNA"/>
</dbReference>
<keyword evidence="4" id="KW-0862">Zinc</keyword>
<evidence type="ECO:0000256" key="3">
    <source>
        <dbReference type="ARBA" id="ARBA00022801"/>
    </source>
</evidence>
<dbReference type="InterPro" id="IPR020891">
    <property type="entry name" value="UPF0758_CS"/>
</dbReference>
<dbReference type="Proteomes" id="UP001249959">
    <property type="component" value="Unassembled WGS sequence"/>
</dbReference>
<protein>
    <submittedName>
        <fullName evidence="8">DNA repair protein RadC</fullName>
    </submittedName>
</protein>
<proteinExistence type="inferred from homology"/>
<keyword evidence="1" id="KW-0645">Protease</keyword>
<reference evidence="8 9" key="1">
    <citation type="submission" date="2023-09" db="EMBL/GenBank/DDBJ databases">
        <title>Aquirufa genomes.</title>
        <authorList>
            <person name="Pitt A."/>
        </authorList>
    </citation>
    <scope>NUCLEOTIDE SEQUENCE [LARGE SCALE GENOMIC DNA]</scope>
    <source>
        <strain evidence="8 9">LEOWEIH-7C</strain>
    </source>
</reference>
<evidence type="ECO:0000256" key="1">
    <source>
        <dbReference type="ARBA" id="ARBA00022670"/>
    </source>
</evidence>
<dbReference type="InterPro" id="IPR001405">
    <property type="entry name" value="UPF0758"/>
</dbReference>
<gene>
    <name evidence="8" type="primary">radC</name>
    <name evidence="8" type="ORF">PQG45_04730</name>
</gene>
<dbReference type="NCBIfam" id="TIGR00608">
    <property type="entry name" value="radc"/>
    <property type="match status" value="1"/>
</dbReference>
<dbReference type="NCBIfam" id="NF000642">
    <property type="entry name" value="PRK00024.1"/>
    <property type="match status" value="1"/>
</dbReference>
<evidence type="ECO:0000313" key="8">
    <source>
        <dbReference type="EMBL" id="MDU0808337.1"/>
    </source>
</evidence>
<feature type="domain" description="MPN" evidence="7">
    <location>
        <begin position="107"/>
        <end position="229"/>
    </location>
</feature>
<keyword evidence="3" id="KW-0378">Hydrolase</keyword>
<dbReference type="CDD" id="cd08071">
    <property type="entry name" value="MPN_DUF2466"/>
    <property type="match status" value="1"/>
</dbReference>
<evidence type="ECO:0000259" key="7">
    <source>
        <dbReference type="PROSITE" id="PS50249"/>
    </source>
</evidence>
<keyword evidence="5" id="KW-0482">Metalloprotease</keyword>
<dbReference type="PROSITE" id="PS01302">
    <property type="entry name" value="UPF0758"/>
    <property type="match status" value="1"/>
</dbReference>
<dbReference type="InterPro" id="IPR046778">
    <property type="entry name" value="UPF0758_N"/>
</dbReference>
<keyword evidence="2" id="KW-0479">Metal-binding</keyword>
<dbReference type="InterPro" id="IPR037518">
    <property type="entry name" value="MPN"/>
</dbReference>
<comment type="caution">
    <text evidence="8">The sequence shown here is derived from an EMBL/GenBank/DDBJ whole genome shotgun (WGS) entry which is preliminary data.</text>
</comment>
<evidence type="ECO:0000256" key="4">
    <source>
        <dbReference type="ARBA" id="ARBA00022833"/>
    </source>
</evidence>
<keyword evidence="9" id="KW-1185">Reference proteome</keyword>
<dbReference type="RefSeq" id="WP_315575333.1">
    <property type="nucleotide sequence ID" value="NZ_JARDXH010000002.1"/>
</dbReference>
<dbReference type="InterPro" id="IPR025657">
    <property type="entry name" value="RadC_JAB"/>
</dbReference>
<accession>A0ABU3TR55</accession>
<sequence>MTYQKIQDLLAEDRPREILFTKGREILRLEEILAILIGTGIRDYSALDLAREMIRQVDGDLATLGRWGLPEFRKIKGIGVAKAAVLVAAMELGRRRMDYQANATVDRIRQSADAYDLLKSHLADLVHEEFWVIYLNRAARMIKKECISRGGIAGTVVDIKLILKSAIHLQASSLILAHNHPSGHLQPSEADKQLTNRMLAAAKSVDMLVADHLIISASTYVSFADEGWM</sequence>
<evidence type="ECO:0000256" key="6">
    <source>
        <dbReference type="RuleBase" id="RU003797"/>
    </source>
</evidence>
<comment type="similarity">
    <text evidence="6">Belongs to the UPF0758 family.</text>
</comment>
<evidence type="ECO:0000256" key="2">
    <source>
        <dbReference type="ARBA" id="ARBA00022723"/>
    </source>
</evidence>
<dbReference type="PANTHER" id="PTHR30471">
    <property type="entry name" value="DNA REPAIR PROTEIN RADC"/>
    <property type="match status" value="1"/>
</dbReference>
<dbReference type="PROSITE" id="PS50249">
    <property type="entry name" value="MPN"/>
    <property type="match status" value="1"/>
</dbReference>